<accession>A0A271LKW4</accession>
<name>A0A271LKW4_9HYPH</name>
<keyword evidence="2" id="KW-1185">Reference proteome</keyword>
<sequence>MAPKSGQRFWDDDMRQNQGKTFGKFAAWPWSFPAASAFWQARRWRMNDDLHSVDGNLTERNPT</sequence>
<comment type="caution">
    <text evidence="1">The sequence shown here is derived from an EMBL/GenBank/DDBJ whole genome shotgun (WGS) entry which is preliminary data.</text>
</comment>
<organism evidence="1 2">
    <name type="scientific">Mesorhizobium temperatum</name>
    <dbReference type="NCBI Taxonomy" id="241416"/>
    <lineage>
        <taxon>Bacteria</taxon>
        <taxon>Pseudomonadati</taxon>
        <taxon>Pseudomonadota</taxon>
        <taxon>Alphaproteobacteria</taxon>
        <taxon>Hyphomicrobiales</taxon>
        <taxon>Phyllobacteriaceae</taxon>
        <taxon>Mesorhizobium</taxon>
    </lineage>
</organism>
<evidence type="ECO:0000313" key="1">
    <source>
        <dbReference type="EMBL" id="PAQ07950.1"/>
    </source>
</evidence>
<protein>
    <submittedName>
        <fullName evidence="1">Uncharacterized protein</fullName>
    </submittedName>
</protein>
<evidence type="ECO:0000313" key="2">
    <source>
        <dbReference type="Proteomes" id="UP000216442"/>
    </source>
</evidence>
<gene>
    <name evidence="1" type="ORF">CIT26_18395</name>
</gene>
<dbReference type="EMBL" id="NPKJ01000053">
    <property type="protein sequence ID" value="PAQ07950.1"/>
    <property type="molecule type" value="Genomic_DNA"/>
</dbReference>
<dbReference type="AlphaFoldDB" id="A0A271LKW4"/>
<dbReference type="Proteomes" id="UP000216442">
    <property type="component" value="Unassembled WGS sequence"/>
</dbReference>
<reference evidence="1 2" key="1">
    <citation type="submission" date="2017-08" db="EMBL/GenBank/DDBJ databases">
        <title>Mesorhizobium wenxinae sp. nov., a novel rhizobial species isolated from root nodules of chickpea (Cicer arietinum L.).</title>
        <authorList>
            <person name="Zhang J."/>
        </authorList>
    </citation>
    <scope>NUCLEOTIDE SEQUENCE [LARGE SCALE GENOMIC DNA]</scope>
    <source>
        <strain evidence="1 2">SDW018</strain>
    </source>
</reference>
<proteinExistence type="predicted"/>